<evidence type="ECO:0000256" key="8">
    <source>
        <dbReference type="SAM" id="Phobius"/>
    </source>
</evidence>
<feature type="transmembrane region" description="Helical" evidence="8">
    <location>
        <begin position="201"/>
        <end position="223"/>
    </location>
</feature>
<dbReference type="Proteomes" id="UP000747399">
    <property type="component" value="Unassembled WGS sequence"/>
</dbReference>
<dbReference type="InterPro" id="IPR000425">
    <property type="entry name" value="MIP"/>
</dbReference>
<accession>A0A8J4BGY3</accession>
<feature type="transmembrane region" description="Helical" evidence="8">
    <location>
        <begin position="20"/>
        <end position="37"/>
    </location>
</feature>
<dbReference type="GO" id="GO:0015250">
    <property type="term" value="F:water channel activity"/>
    <property type="evidence" value="ECO:0007669"/>
    <property type="project" value="TreeGrafter"/>
</dbReference>
<feature type="transmembrane region" description="Helical" evidence="8">
    <location>
        <begin position="159"/>
        <end position="180"/>
    </location>
</feature>
<dbReference type="GO" id="GO:0019755">
    <property type="term" value="P:one-carbon compound transport"/>
    <property type="evidence" value="ECO:0007669"/>
    <property type="project" value="UniProtKB-ARBA"/>
</dbReference>
<gene>
    <name evidence="9" type="ORF">Vafri_15458</name>
</gene>
<dbReference type="InterPro" id="IPR022357">
    <property type="entry name" value="MIP_CS"/>
</dbReference>
<evidence type="ECO:0000256" key="1">
    <source>
        <dbReference type="ARBA" id="ARBA00004127"/>
    </source>
</evidence>
<name>A0A8J4BGY3_9CHLO</name>
<keyword evidence="2 7" id="KW-0813">Transport</keyword>
<keyword evidence="5 8" id="KW-1133">Transmembrane helix</keyword>
<feature type="transmembrane region" description="Helical" evidence="8">
    <location>
        <begin position="87"/>
        <end position="109"/>
    </location>
</feature>
<keyword evidence="3 7" id="KW-0812">Transmembrane</keyword>
<dbReference type="PANTHER" id="PTHR45665:SF9">
    <property type="entry name" value="AQUAPORIN-8"/>
    <property type="match status" value="1"/>
</dbReference>
<keyword evidence="6 8" id="KW-0472">Membrane</keyword>
<proteinExistence type="inferred from homology"/>
<sequence>MRLPNLPHPHLSHALRDSHLITALVAEFLGTLLFQLYSGAVSGGPIETAAAFAAIMYLTYNLSGGHLNPAVSLAGAGTGHVDFVRGLLYAVVQILGAIAGGLIQVGLVYDSTIGHPSQSCFSPPRHVTGPELWGWEFISTFFFLAVMYTAVFVTPGQGTAAPLAAGLALLAALSTGGFYTGGSPLNPARVIANMIVYRCNISWGWSYLLAQLAAIGAAVAWVWPVHGLGMYMGGPRPDAFTGTGSQLGSTGLADPLLGGGGRGGGVTADPAGGSAYA</sequence>
<dbReference type="PANTHER" id="PTHR45665">
    <property type="entry name" value="AQUAPORIN-8"/>
    <property type="match status" value="1"/>
</dbReference>
<reference evidence="9" key="1">
    <citation type="journal article" date="2021" name="Proc. Natl. Acad. Sci. U.S.A.">
        <title>Three genomes in the algal genus Volvox reveal the fate of a haploid sex-determining region after a transition to homothallism.</title>
        <authorList>
            <person name="Yamamoto K."/>
            <person name="Hamaji T."/>
            <person name="Kawai-Toyooka H."/>
            <person name="Matsuzaki R."/>
            <person name="Takahashi F."/>
            <person name="Nishimura Y."/>
            <person name="Kawachi M."/>
            <person name="Noguchi H."/>
            <person name="Minakuchi Y."/>
            <person name="Umen J.G."/>
            <person name="Toyoda A."/>
            <person name="Nozaki H."/>
        </authorList>
    </citation>
    <scope>NUCLEOTIDE SEQUENCE</scope>
    <source>
        <strain evidence="9">NIES-3780</strain>
    </source>
</reference>
<dbReference type="GO" id="GO:0005737">
    <property type="term" value="C:cytoplasm"/>
    <property type="evidence" value="ECO:0007669"/>
    <property type="project" value="UniProtKB-ARBA"/>
</dbReference>
<dbReference type="SUPFAM" id="SSF81338">
    <property type="entry name" value="Aquaporin-like"/>
    <property type="match status" value="1"/>
</dbReference>
<dbReference type="Pfam" id="PF00230">
    <property type="entry name" value="MIP"/>
    <property type="match status" value="1"/>
</dbReference>
<evidence type="ECO:0000256" key="3">
    <source>
        <dbReference type="ARBA" id="ARBA00022692"/>
    </source>
</evidence>
<dbReference type="PRINTS" id="PR00783">
    <property type="entry name" value="MINTRINSICP"/>
</dbReference>
<dbReference type="PROSITE" id="PS00221">
    <property type="entry name" value="MIP"/>
    <property type="match status" value="1"/>
</dbReference>
<dbReference type="GO" id="GO:0012505">
    <property type="term" value="C:endomembrane system"/>
    <property type="evidence" value="ECO:0007669"/>
    <property type="project" value="UniProtKB-SubCell"/>
</dbReference>
<dbReference type="InterPro" id="IPR023271">
    <property type="entry name" value="Aquaporin-like"/>
</dbReference>
<evidence type="ECO:0008006" key="11">
    <source>
        <dbReference type="Google" id="ProtNLM"/>
    </source>
</evidence>
<feature type="transmembrane region" description="Helical" evidence="8">
    <location>
        <begin position="49"/>
        <end position="67"/>
    </location>
</feature>
<evidence type="ECO:0000313" key="10">
    <source>
        <dbReference type="Proteomes" id="UP000747399"/>
    </source>
</evidence>
<dbReference type="AlphaFoldDB" id="A0A8J4BGY3"/>
<evidence type="ECO:0000256" key="2">
    <source>
        <dbReference type="ARBA" id="ARBA00022448"/>
    </source>
</evidence>
<evidence type="ECO:0000256" key="5">
    <source>
        <dbReference type="ARBA" id="ARBA00022989"/>
    </source>
</evidence>
<comment type="similarity">
    <text evidence="7">Belongs to the MIP/aquaporin (TC 1.A.8) family.</text>
</comment>
<evidence type="ECO:0000256" key="6">
    <source>
        <dbReference type="ARBA" id="ARBA00023136"/>
    </source>
</evidence>
<comment type="caution">
    <text evidence="9">The sequence shown here is derived from an EMBL/GenBank/DDBJ whole genome shotgun (WGS) entry which is preliminary data.</text>
</comment>
<organism evidence="9 10">
    <name type="scientific">Volvox africanus</name>
    <dbReference type="NCBI Taxonomy" id="51714"/>
    <lineage>
        <taxon>Eukaryota</taxon>
        <taxon>Viridiplantae</taxon>
        <taxon>Chlorophyta</taxon>
        <taxon>core chlorophytes</taxon>
        <taxon>Chlorophyceae</taxon>
        <taxon>CS clade</taxon>
        <taxon>Chlamydomonadales</taxon>
        <taxon>Volvocaceae</taxon>
        <taxon>Volvox</taxon>
    </lineage>
</organism>
<protein>
    <recommendedName>
        <fullName evidence="11">Aquaporin</fullName>
    </recommendedName>
</protein>
<evidence type="ECO:0000256" key="4">
    <source>
        <dbReference type="ARBA" id="ARBA00022737"/>
    </source>
</evidence>
<keyword evidence="4" id="KW-0677">Repeat</keyword>
<feature type="transmembrane region" description="Helical" evidence="8">
    <location>
        <begin position="132"/>
        <end position="153"/>
    </location>
</feature>
<comment type="subcellular location">
    <subcellularLocation>
        <location evidence="1">Endomembrane system</location>
        <topology evidence="1">Multi-pass membrane protein</topology>
    </subcellularLocation>
</comment>
<dbReference type="EMBL" id="BNCO01000043">
    <property type="protein sequence ID" value="GIL61052.1"/>
    <property type="molecule type" value="Genomic_DNA"/>
</dbReference>
<keyword evidence="10" id="KW-1185">Reference proteome</keyword>
<dbReference type="GO" id="GO:0016020">
    <property type="term" value="C:membrane"/>
    <property type="evidence" value="ECO:0007669"/>
    <property type="project" value="InterPro"/>
</dbReference>
<dbReference type="Gene3D" id="1.20.1080.10">
    <property type="entry name" value="Glycerol uptake facilitator protein"/>
    <property type="match status" value="1"/>
</dbReference>
<evidence type="ECO:0000256" key="7">
    <source>
        <dbReference type="RuleBase" id="RU000477"/>
    </source>
</evidence>
<dbReference type="InterPro" id="IPR034294">
    <property type="entry name" value="Aquaporin_transptr"/>
</dbReference>
<evidence type="ECO:0000313" key="9">
    <source>
        <dbReference type="EMBL" id="GIL61052.1"/>
    </source>
</evidence>